<protein>
    <submittedName>
        <fullName evidence="1">Uncharacterized protein</fullName>
    </submittedName>
</protein>
<reference evidence="1" key="1">
    <citation type="submission" date="2017-05" db="UniProtKB">
        <authorList>
            <consortium name="EnsemblMetazoa"/>
        </authorList>
    </citation>
    <scope>IDENTIFICATION</scope>
</reference>
<organism evidence="1">
    <name type="scientific">Amphimedon queenslandica</name>
    <name type="common">Sponge</name>
    <dbReference type="NCBI Taxonomy" id="400682"/>
    <lineage>
        <taxon>Eukaryota</taxon>
        <taxon>Metazoa</taxon>
        <taxon>Porifera</taxon>
        <taxon>Demospongiae</taxon>
        <taxon>Heteroscleromorpha</taxon>
        <taxon>Haplosclerida</taxon>
        <taxon>Niphatidae</taxon>
        <taxon>Amphimedon</taxon>
    </lineage>
</organism>
<sequence length="98" mass="11118">MPVVTSGAVPALKYSYRVKIINPLKKSEVITELHNFHSKFESIGESQQKLASKFEDHFPSNGNEFNIGYYDGLHHAEVNVTSSDDLSRLYNNTVMEEK</sequence>
<dbReference type="AlphaFoldDB" id="A0A1X7U949"/>
<accession>A0A1X7U949</accession>
<dbReference type="EnsemblMetazoa" id="Aqu2.1.24482_001">
    <property type="protein sequence ID" value="Aqu2.1.24482_001"/>
    <property type="gene ID" value="Aqu2.1.24482"/>
</dbReference>
<name>A0A1X7U949_AMPQE</name>
<dbReference type="InParanoid" id="A0A1X7U949"/>
<proteinExistence type="predicted"/>
<evidence type="ECO:0000313" key="1">
    <source>
        <dbReference type="EnsemblMetazoa" id="Aqu2.1.24482_001"/>
    </source>
</evidence>